<dbReference type="NCBIfam" id="TIGR00739">
    <property type="entry name" value="yajC"/>
    <property type="match status" value="1"/>
</dbReference>
<organism evidence="12 13">
    <name type="scientific">OM182 bacterium</name>
    <dbReference type="NCBI Taxonomy" id="2510334"/>
    <lineage>
        <taxon>Bacteria</taxon>
        <taxon>Pseudomonadati</taxon>
        <taxon>Pseudomonadota</taxon>
        <taxon>Gammaproteobacteria</taxon>
        <taxon>OMG group</taxon>
        <taxon>OM182 clade</taxon>
    </lineage>
</organism>
<comment type="similarity">
    <text evidence="2">Belongs to the YajC family.</text>
</comment>
<keyword evidence="6 11" id="KW-0812">Transmembrane</keyword>
<evidence type="ECO:0000256" key="7">
    <source>
        <dbReference type="ARBA" id="ARBA00022927"/>
    </source>
</evidence>
<dbReference type="GO" id="GO:0005886">
    <property type="term" value="C:plasma membrane"/>
    <property type="evidence" value="ECO:0007669"/>
    <property type="project" value="UniProtKB-SubCell"/>
</dbReference>
<feature type="transmembrane region" description="Helical" evidence="11">
    <location>
        <begin position="6"/>
        <end position="22"/>
    </location>
</feature>
<sequence>MMGLDIFIIVAFILIFYFIVWRPQSKRAKEHRELVASLAKGDEIVTNGGLIGKIVKVEEQYLVFEAADNVQLKLQKGSVSAALPKGTIKSI</sequence>
<dbReference type="AlphaFoldDB" id="A0A520RZJ3"/>
<evidence type="ECO:0000256" key="8">
    <source>
        <dbReference type="ARBA" id="ARBA00022989"/>
    </source>
</evidence>
<evidence type="ECO:0000256" key="1">
    <source>
        <dbReference type="ARBA" id="ARBA00004162"/>
    </source>
</evidence>
<name>A0A520RZJ3_9GAMM</name>
<evidence type="ECO:0000256" key="4">
    <source>
        <dbReference type="ARBA" id="ARBA00022448"/>
    </source>
</evidence>
<dbReference type="SMART" id="SM01323">
    <property type="entry name" value="YajC"/>
    <property type="match status" value="1"/>
</dbReference>
<evidence type="ECO:0000256" key="3">
    <source>
        <dbReference type="ARBA" id="ARBA00014962"/>
    </source>
</evidence>
<keyword evidence="8 11" id="KW-1133">Transmembrane helix</keyword>
<accession>A0A520RZJ3</accession>
<dbReference type="PANTHER" id="PTHR33909">
    <property type="entry name" value="SEC TRANSLOCON ACCESSORY COMPLEX SUBUNIT YAJC"/>
    <property type="match status" value="1"/>
</dbReference>
<dbReference type="Pfam" id="PF02699">
    <property type="entry name" value="YajC"/>
    <property type="match status" value="1"/>
</dbReference>
<evidence type="ECO:0000256" key="11">
    <source>
        <dbReference type="SAM" id="Phobius"/>
    </source>
</evidence>
<protein>
    <recommendedName>
        <fullName evidence="3">Sec translocon accessory complex subunit YajC</fullName>
    </recommendedName>
</protein>
<evidence type="ECO:0000256" key="9">
    <source>
        <dbReference type="ARBA" id="ARBA00023010"/>
    </source>
</evidence>
<gene>
    <name evidence="12" type="primary">yajC</name>
    <name evidence="12" type="ORF">EVA68_06520</name>
</gene>
<evidence type="ECO:0000256" key="10">
    <source>
        <dbReference type="ARBA" id="ARBA00023136"/>
    </source>
</evidence>
<evidence type="ECO:0000256" key="5">
    <source>
        <dbReference type="ARBA" id="ARBA00022475"/>
    </source>
</evidence>
<dbReference type="GO" id="GO:0015031">
    <property type="term" value="P:protein transport"/>
    <property type="evidence" value="ECO:0007669"/>
    <property type="project" value="UniProtKB-KW"/>
</dbReference>
<evidence type="ECO:0000256" key="2">
    <source>
        <dbReference type="ARBA" id="ARBA00006742"/>
    </source>
</evidence>
<dbReference type="EMBL" id="SHAG01000029">
    <property type="protein sequence ID" value="RZO75627.1"/>
    <property type="molecule type" value="Genomic_DNA"/>
</dbReference>
<evidence type="ECO:0000313" key="13">
    <source>
        <dbReference type="Proteomes" id="UP000316199"/>
    </source>
</evidence>
<comment type="subcellular location">
    <subcellularLocation>
        <location evidence="1">Cell membrane</location>
        <topology evidence="1">Single-pass membrane protein</topology>
    </subcellularLocation>
</comment>
<reference evidence="12 13" key="1">
    <citation type="submission" date="2019-02" db="EMBL/GenBank/DDBJ databases">
        <title>Prokaryotic population dynamics and viral predation in marine succession experiment using metagenomics: the confinement effect.</title>
        <authorList>
            <person name="Haro-Moreno J.M."/>
            <person name="Rodriguez-Valera F."/>
            <person name="Lopez-Perez M."/>
        </authorList>
    </citation>
    <scope>NUCLEOTIDE SEQUENCE [LARGE SCALE GENOMIC DNA]</scope>
    <source>
        <strain evidence="12">MED-G157</strain>
    </source>
</reference>
<keyword evidence="4" id="KW-0813">Transport</keyword>
<evidence type="ECO:0000313" key="12">
    <source>
        <dbReference type="EMBL" id="RZO75627.1"/>
    </source>
</evidence>
<evidence type="ECO:0000256" key="6">
    <source>
        <dbReference type="ARBA" id="ARBA00022692"/>
    </source>
</evidence>
<dbReference type="InterPro" id="IPR003849">
    <property type="entry name" value="Preprotein_translocase_YajC"/>
</dbReference>
<dbReference type="PANTHER" id="PTHR33909:SF1">
    <property type="entry name" value="SEC TRANSLOCON ACCESSORY COMPLEX SUBUNIT YAJC"/>
    <property type="match status" value="1"/>
</dbReference>
<keyword evidence="7" id="KW-0653">Protein transport</keyword>
<comment type="caution">
    <text evidence="12">The sequence shown here is derived from an EMBL/GenBank/DDBJ whole genome shotgun (WGS) entry which is preliminary data.</text>
</comment>
<dbReference type="Proteomes" id="UP000316199">
    <property type="component" value="Unassembled WGS sequence"/>
</dbReference>
<keyword evidence="10 11" id="KW-0472">Membrane</keyword>
<keyword evidence="9" id="KW-0811">Translocation</keyword>
<proteinExistence type="inferred from homology"/>
<dbReference type="PRINTS" id="PR01853">
    <property type="entry name" value="YAJCTRNLCASE"/>
</dbReference>
<keyword evidence="5" id="KW-1003">Cell membrane</keyword>